<comment type="caution">
    <text evidence="2">The sequence shown here is derived from an EMBL/GenBank/DDBJ whole genome shotgun (WGS) entry which is preliminary data.</text>
</comment>
<protein>
    <submittedName>
        <fullName evidence="2">Uncharacterized protein</fullName>
    </submittedName>
</protein>
<dbReference type="EMBL" id="PKSG01000067">
    <property type="protein sequence ID" value="POR39172.1"/>
    <property type="molecule type" value="Genomic_DNA"/>
</dbReference>
<sequence>MALKDGAGSAKPSHRSTSAASQAPLTNKPPRPGNPARSVRKDGPDEQRNGSKFLEAMKNPNWRDRRTDVTSSSNSTGLTSSETGSLERTMARARHWLASSSADSAKVEPDNINNRKISASDRQFDVRHEIDGVACRDGCLAVPEKPGGAFETKGLCGMMRRRNIEASPSRDEGLHVIEITPHVATGGSMTRDDCDGFGHSSVVAKIQLVQVVPTETPSRGSNHGHGHRSTERSTRGSASEEFEAAVKPSLGQNTIEAPPAQDHRPLGDDARLPAGDGQRGNLNAKNIAFQKMLKKLKIRTAGNASSQEDSDSGYGTGLGSDPVAEEPAGNTRAGKSPTSGLDSFVRRDKTASDYAVSYRPAATSSHRAEASKDSGISDYSSDKFNSLNPKAREFLSFKPDGSVQVEQAKQRGLQTSSCESFNGGGGDSGGPADEWTGVGYETRDQAVPYESVPVVCGAVTPQYPDIRALMPIAPGFGLANVLGSAANAVACPPQLGNFARQPQLAPTWLSGAGILPRPSMSGSSPYHITGSAFQSLPARFPPPAPNLPVHALPASAPQASAFGRPAPVPKPKVPNAWDQQAYEAYIEQRKAMEPGYAMECRLRQQRRARRTPAAK</sequence>
<dbReference type="OrthoDB" id="4755921at2759"/>
<feature type="region of interest" description="Disordered" evidence="1">
    <location>
        <begin position="359"/>
        <end position="380"/>
    </location>
</feature>
<feature type="compositionally biased region" description="Polar residues" evidence="1">
    <location>
        <begin position="15"/>
        <end position="25"/>
    </location>
</feature>
<feature type="compositionally biased region" description="Low complexity" evidence="1">
    <location>
        <begin position="70"/>
        <end position="87"/>
    </location>
</feature>
<feature type="compositionally biased region" description="Basic and acidic residues" evidence="1">
    <location>
        <begin position="261"/>
        <end position="271"/>
    </location>
</feature>
<feature type="region of interest" description="Disordered" evidence="1">
    <location>
        <begin position="1"/>
        <end position="87"/>
    </location>
</feature>
<feature type="compositionally biased region" description="Basic and acidic residues" evidence="1">
    <location>
        <begin position="39"/>
        <end position="49"/>
    </location>
</feature>
<name>A0A2S4L9Q8_9HYPO</name>
<accession>A0A2S4L9Q8</accession>
<proteinExistence type="predicted"/>
<gene>
    <name evidence="2" type="ORF">TPAR_00628</name>
</gene>
<reference evidence="2 3" key="1">
    <citation type="submission" date="2018-01" db="EMBL/GenBank/DDBJ databases">
        <title>Harnessing the power of phylogenomics to disentangle the directionality and signatures of interkingdom host jumping in the parasitic fungal genus Tolypocladium.</title>
        <authorList>
            <person name="Quandt C.A."/>
            <person name="Patterson W."/>
            <person name="Spatafora J.W."/>
        </authorList>
    </citation>
    <scope>NUCLEOTIDE SEQUENCE [LARGE SCALE GENOMIC DNA]</scope>
    <source>
        <strain evidence="2 3">NRBC 100945</strain>
    </source>
</reference>
<feature type="compositionally biased region" description="Polar residues" evidence="1">
    <location>
        <begin position="411"/>
        <end position="420"/>
    </location>
</feature>
<organism evidence="2 3">
    <name type="scientific">Tolypocladium paradoxum</name>
    <dbReference type="NCBI Taxonomy" id="94208"/>
    <lineage>
        <taxon>Eukaryota</taxon>
        <taxon>Fungi</taxon>
        <taxon>Dikarya</taxon>
        <taxon>Ascomycota</taxon>
        <taxon>Pezizomycotina</taxon>
        <taxon>Sordariomycetes</taxon>
        <taxon>Hypocreomycetidae</taxon>
        <taxon>Hypocreales</taxon>
        <taxon>Ophiocordycipitaceae</taxon>
        <taxon>Tolypocladium</taxon>
    </lineage>
</organism>
<dbReference type="AlphaFoldDB" id="A0A2S4L9Q8"/>
<feature type="region of interest" description="Disordered" evidence="1">
    <location>
        <begin position="300"/>
        <end position="346"/>
    </location>
</feature>
<evidence type="ECO:0000256" key="1">
    <source>
        <dbReference type="SAM" id="MobiDB-lite"/>
    </source>
</evidence>
<dbReference type="Proteomes" id="UP000237481">
    <property type="component" value="Unassembled WGS sequence"/>
</dbReference>
<feature type="region of interest" description="Disordered" evidence="1">
    <location>
        <begin position="212"/>
        <end position="283"/>
    </location>
</feature>
<keyword evidence="3" id="KW-1185">Reference proteome</keyword>
<evidence type="ECO:0000313" key="3">
    <source>
        <dbReference type="Proteomes" id="UP000237481"/>
    </source>
</evidence>
<feature type="region of interest" description="Disordered" evidence="1">
    <location>
        <begin position="411"/>
        <end position="434"/>
    </location>
</feature>
<evidence type="ECO:0000313" key="2">
    <source>
        <dbReference type="EMBL" id="POR39172.1"/>
    </source>
</evidence>